<dbReference type="Gene3D" id="2.120.10.80">
    <property type="entry name" value="Kelch-type beta propeller"/>
    <property type="match status" value="2"/>
</dbReference>
<comment type="caution">
    <text evidence="4">The sequence shown here is derived from an EMBL/GenBank/DDBJ whole genome shotgun (WGS) entry which is preliminary data.</text>
</comment>
<reference evidence="4 5" key="1">
    <citation type="submission" date="2018-08" db="EMBL/GenBank/DDBJ databases">
        <title>Genomic Encyclopedia of Type Strains, Phase III (KMG-III): the genomes of soil and plant-associated and newly described type strains.</title>
        <authorList>
            <person name="Whitman W."/>
        </authorList>
    </citation>
    <scope>NUCLEOTIDE SEQUENCE [LARGE SCALE GENOMIC DNA]</scope>
    <source>
        <strain evidence="4 5">325-5</strain>
    </source>
</reference>
<protein>
    <submittedName>
        <fullName evidence="4">Galactose oxidase-like protein</fullName>
    </submittedName>
</protein>
<keyword evidence="1" id="KW-0880">Kelch repeat</keyword>
<evidence type="ECO:0000256" key="3">
    <source>
        <dbReference type="SAM" id="SignalP"/>
    </source>
</evidence>
<accession>A0A3D9RSV2</accession>
<evidence type="ECO:0000256" key="1">
    <source>
        <dbReference type="ARBA" id="ARBA00022441"/>
    </source>
</evidence>
<sequence length="329" mass="36797">MKLKKRHITKLIILTLLFGIGCSNDDDDTEYGNWVESSSFDGDARGNAVSFVIGDKGYLVSGYDGDDYLSDLWEYNKEGDYWVQKADFPGVARSGAVGFSIDGIGYFGTGYDGDNKLKDFWSYNPETDTWDQKADFGGTERYAAVGFAVAGKGYIGTGYDGSELKDFWQYNPETDEWIQAVGFGGDKRKNAVSFTINDKVYMGTGLRNGAYQNDFYEFDGNTESWTRLKDLDDEDEDYSVLLSSGVAFTLNGLGYVTTGTSSGVSTNLWEYNPVLDVWEEASDFEGSARQDAASFSFSDKAFVLMGRSGSYYFDDNWEFRPYEELDEDD</sequence>
<keyword evidence="5" id="KW-1185">Reference proteome</keyword>
<dbReference type="PANTHER" id="PTHR24412:SF497">
    <property type="entry name" value="KELCH-LIKE PROTEIN 18"/>
    <property type="match status" value="1"/>
</dbReference>
<dbReference type="PANTHER" id="PTHR24412">
    <property type="entry name" value="KELCH PROTEIN"/>
    <property type="match status" value="1"/>
</dbReference>
<dbReference type="InterPro" id="IPR015915">
    <property type="entry name" value="Kelch-typ_b-propeller"/>
</dbReference>
<evidence type="ECO:0000313" key="5">
    <source>
        <dbReference type="Proteomes" id="UP000256429"/>
    </source>
</evidence>
<dbReference type="EMBL" id="QTTQ01000011">
    <property type="protein sequence ID" value="REE80801.1"/>
    <property type="molecule type" value="Genomic_DNA"/>
</dbReference>
<dbReference type="RefSeq" id="WP_115881606.1">
    <property type="nucleotide sequence ID" value="NZ_QTTQ01000011.1"/>
</dbReference>
<evidence type="ECO:0000313" key="4">
    <source>
        <dbReference type="EMBL" id="REE80801.1"/>
    </source>
</evidence>
<feature type="chain" id="PRO_5017739729" evidence="3">
    <location>
        <begin position="26"/>
        <end position="329"/>
    </location>
</feature>
<organism evidence="4 5">
    <name type="scientific">Lutibacter oceani</name>
    <dbReference type="NCBI Taxonomy" id="1853311"/>
    <lineage>
        <taxon>Bacteria</taxon>
        <taxon>Pseudomonadati</taxon>
        <taxon>Bacteroidota</taxon>
        <taxon>Flavobacteriia</taxon>
        <taxon>Flavobacteriales</taxon>
        <taxon>Flavobacteriaceae</taxon>
        <taxon>Lutibacter</taxon>
    </lineage>
</organism>
<keyword evidence="2" id="KW-0677">Repeat</keyword>
<dbReference type="SUPFAM" id="SSF117281">
    <property type="entry name" value="Kelch motif"/>
    <property type="match status" value="1"/>
</dbReference>
<keyword evidence="3" id="KW-0732">Signal</keyword>
<dbReference type="Pfam" id="PF01344">
    <property type="entry name" value="Kelch_1"/>
    <property type="match status" value="1"/>
</dbReference>
<proteinExistence type="predicted"/>
<gene>
    <name evidence="4" type="ORF">BX611_2456</name>
</gene>
<dbReference type="AlphaFoldDB" id="A0A3D9RSV2"/>
<name>A0A3D9RSV2_9FLAO</name>
<dbReference type="Proteomes" id="UP000256429">
    <property type="component" value="Unassembled WGS sequence"/>
</dbReference>
<dbReference type="OrthoDB" id="103335at2"/>
<dbReference type="InterPro" id="IPR006652">
    <property type="entry name" value="Kelch_1"/>
</dbReference>
<evidence type="ECO:0000256" key="2">
    <source>
        <dbReference type="ARBA" id="ARBA00022737"/>
    </source>
</evidence>
<dbReference type="PROSITE" id="PS51257">
    <property type="entry name" value="PROKAR_LIPOPROTEIN"/>
    <property type="match status" value="1"/>
</dbReference>
<feature type="signal peptide" evidence="3">
    <location>
        <begin position="1"/>
        <end position="25"/>
    </location>
</feature>